<accession>A0A5Q3Q2T1</accession>
<keyword evidence="2" id="KW-1185">Reference proteome</keyword>
<reference evidence="2" key="1">
    <citation type="submission" date="2019-11" db="EMBL/GenBank/DDBJ databases">
        <title>The complete genome sequence of Saccharopolyspora sp. E2A.</title>
        <authorList>
            <person name="Zhang G."/>
        </authorList>
    </citation>
    <scope>NUCLEOTIDE SEQUENCE [LARGE SCALE GENOMIC DNA]</scope>
    <source>
        <strain evidence="2">E2A</strain>
    </source>
</reference>
<gene>
    <name evidence="1" type="ORF">GIY23_04495</name>
</gene>
<dbReference type="Proteomes" id="UP000371041">
    <property type="component" value="Chromosome"/>
</dbReference>
<dbReference type="RefSeq" id="WP_154075501.1">
    <property type="nucleotide sequence ID" value="NZ_CP045929.1"/>
</dbReference>
<dbReference type="AlphaFoldDB" id="A0A5Q3Q2T1"/>
<dbReference type="KEGG" id="sace:GIY23_04495"/>
<organism evidence="1 2">
    <name type="scientific">Allosaccharopolyspora coralli</name>
    <dbReference type="NCBI Taxonomy" id="2665642"/>
    <lineage>
        <taxon>Bacteria</taxon>
        <taxon>Bacillati</taxon>
        <taxon>Actinomycetota</taxon>
        <taxon>Actinomycetes</taxon>
        <taxon>Pseudonocardiales</taxon>
        <taxon>Pseudonocardiaceae</taxon>
        <taxon>Allosaccharopolyspora</taxon>
    </lineage>
</organism>
<sequence length="170" mass="19016">MGMFDWLTGTKRPADGVPPRSPHEVYQALLAVNRPTAPYVVRPAHQEGVDLVAEWKIVDASWYAIFSKAGLKKVFRVLMRFDPAKNEVRSIDQEWSVSWNVGVPTLSLTAEFSRGQSNKVSFGTGYAFTEEGQYGEVYSYKFSSSELKTPLKEAVTSAGWTWRGLAFGKL</sequence>
<evidence type="ECO:0000313" key="2">
    <source>
        <dbReference type="Proteomes" id="UP000371041"/>
    </source>
</evidence>
<proteinExistence type="predicted"/>
<evidence type="ECO:0000313" key="1">
    <source>
        <dbReference type="EMBL" id="QGK68898.1"/>
    </source>
</evidence>
<dbReference type="EMBL" id="CP045929">
    <property type="protein sequence ID" value="QGK68898.1"/>
    <property type="molecule type" value="Genomic_DNA"/>
</dbReference>
<protein>
    <submittedName>
        <fullName evidence="1">Uncharacterized protein</fullName>
    </submittedName>
</protein>
<name>A0A5Q3Q2T1_9PSEU</name>